<evidence type="ECO:0000313" key="7">
    <source>
        <dbReference type="Proteomes" id="UP000292373"/>
    </source>
</evidence>
<reference evidence="6 7" key="1">
    <citation type="submission" date="2019-01" db="EMBL/GenBank/DDBJ databases">
        <title>Lactibacter flavus gen. nov., sp. nov., a novel bacterium of the family Propionibacteriaceae isolated from raw milk and dairy products.</title>
        <authorList>
            <person name="Huptas C."/>
            <person name="Wenning M."/>
            <person name="Breitenwieser F."/>
            <person name="Doll E."/>
            <person name="Von Neubeck M."/>
            <person name="Busse H.-J."/>
            <person name="Scherer S."/>
        </authorList>
    </citation>
    <scope>NUCLEOTIDE SEQUENCE [LARGE SCALE GENOMIC DNA]</scope>
    <source>
        <strain evidence="6 7">KCTC 33808</strain>
    </source>
</reference>
<dbReference type="GO" id="GO:0000976">
    <property type="term" value="F:transcription cis-regulatory region binding"/>
    <property type="evidence" value="ECO:0007669"/>
    <property type="project" value="TreeGrafter"/>
</dbReference>
<comment type="caution">
    <text evidence="6">The sequence shown here is derived from an EMBL/GenBank/DDBJ whole genome shotgun (WGS) entry which is preliminary data.</text>
</comment>
<evidence type="ECO:0000259" key="5">
    <source>
        <dbReference type="PROSITE" id="PS50977"/>
    </source>
</evidence>
<dbReference type="AlphaFoldDB" id="A0A4Q9KBZ8"/>
<name>A0A4Q9KBZ8_9ACTN</name>
<dbReference type="RefSeq" id="WP_131169021.1">
    <property type="nucleotide sequence ID" value="NZ_SDMQ01000011.1"/>
</dbReference>
<keyword evidence="3" id="KW-0804">Transcription</keyword>
<dbReference type="EMBL" id="SDMQ01000011">
    <property type="protein sequence ID" value="TBT83549.1"/>
    <property type="molecule type" value="Genomic_DNA"/>
</dbReference>
<dbReference type="PROSITE" id="PS50977">
    <property type="entry name" value="HTH_TETR_2"/>
    <property type="match status" value="1"/>
</dbReference>
<dbReference type="PANTHER" id="PTHR30055:SF243">
    <property type="entry name" value="HTH-TYPE TRANSCRIPTIONAL REGULATOR RV1816"/>
    <property type="match status" value="1"/>
</dbReference>
<evidence type="ECO:0000256" key="1">
    <source>
        <dbReference type="ARBA" id="ARBA00023015"/>
    </source>
</evidence>
<evidence type="ECO:0000313" key="6">
    <source>
        <dbReference type="EMBL" id="TBT83549.1"/>
    </source>
</evidence>
<evidence type="ECO:0000256" key="3">
    <source>
        <dbReference type="ARBA" id="ARBA00023163"/>
    </source>
</evidence>
<dbReference type="InterPro" id="IPR001647">
    <property type="entry name" value="HTH_TetR"/>
</dbReference>
<dbReference type="PANTHER" id="PTHR30055">
    <property type="entry name" value="HTH-TYPE TRANSCRIPTIONAL REGULATOR RUTR"/>
    <property type="match status" value="1"/>
</dbReference>
<keyword evidence="2 4" id="KW-0238">DNA-binding</keyword>
<feature type="DNA-binding region" description="H-T-H motif" evidence="4">
    <location>
        <begin position="35"/>
        <end position="54"/>
    </location>
</feature>
<evidence type="ECO:0000256" key="2">
    <source>
        <dbReference type="ARBA" id="ARBA00023125"/>
    </source>
</evidence>
<evidence type="ECO:0000256" key="4">
    <source>
        <dbReference type="PROSITE-ProRule" id="PRU00335"/>
    </source>
</evidence>
<keyword evidence="7" id="KW-1185">Reference proteome</keyword>
<sequence length="230" mass="23898">MTEPGARARNRAQVAASLLEAGRRQLAEVGAAALSVRAVARDMGMAPSALFRYIASRDELLTLLIVDAYDELGAFVEQVEGDVPRADLRGRWRALAHGVRDWAVAHPHEWALLFGSPVPGYDAPGDQTNPAGQRAAAVLARVGADLAATGAGPDALGDDGDVLAAAAVAVLSDGPALPPVLFTHGLLAWTGLIGAVNLIVFETLGRDLAESDALFAYAVRANETLIFGSA</sequence>
<dbReference type="Gene3D" id="1.10.357.10">
    <property type="entry name" value="Tetracycline Repressor, domain 2"/>
    <property type="match status" value="1"/>
</dbReference>
<organism evidence="6 7">
    <name type="scientific">Propioniciclava sinopodophylli</name>
    <dbReference type="NCBI Taxonomy" id="1837344"/>
    <lineage>
        <taxon>Bacteria</taxon>
        <taxon>Bacillati</taxon>
        <taxon>Actinomycetota</taxon>
        <taxon>Actinomycetes</taxon>
        <taxon>Propionibacteriales</taxon>
        <taxon>Propionibacteriaceae</taxon>
        <taxon>Propioniciclava</taxon>
    </lineage>
</organism>
<dbReference type="InterPro" id="IPR025996">
    <property type="entry name" value="MT1864/Rv1816-like_C"/>
</dbReference>
<gene>
    <name evidence="6" type="ORF">ET989_11375</name>
</gene>
<dbReference type="SUPFAM" id="SSF48498">
    <property type="entry name" value="Tetracyclin repressor-like, C-terminal domain"/>
    <property type="match status" value="1"/>
</dbReference>
<protein>
    <submittedName>
        <fullName evidence="6">TetR/AcrR family transcriptional regulator</fullName>
    </submittedName>
</protein>
<feature type="domain" description="HTH tetR-type" evidence="5">
    <location>
        <begin position="12"/>
        <end position="72"/>
    </location>
</feature>
<keyword evidence="1" id="KW-0805">Transcription regulation</keyword>
<proteinExistence type="predicted"/>
<dbReference type="Pfam" id="PF00440">
    <property type="entry name" value="TetR_N"/>
    <property type="match status" value="1"/>
</dbReference>
<dbReference type="Proteomes" id="UP000292373">
    <property type="component" value="Unassembled WGS sequence"/>
</dbReference>
<dbReference type="GO" id="GO:0003700">
    <property type="term" value="F:DNA-binding transcription factor activity"/>
    <property type="evidence" value="ECO:0007669"/>
    <property type="project" value="TreeGrafter"/>
</dbReference>
<dbReference type="Pfam" id="PF13305">
    <property type="entry name" value="TetR_C_33"/>
    <property type="match status" value="1"/>
</dbReference>
<accession>A0A4Q9KBZ8</accession>
<dbReference type="InterPro" id="IPR036271">
    <property type="entry name" value="Tet_transcr_reg_TetR-rel_C_sf"/>
</dbReference>
<dbReference type="InterPro" id="IPR009057">
    <property type="entry name" value="Homeodomain-like_sf"/>
</dbReference>
<dbReference type="InterPro" id="IPR050109">
    <property type="entry name" value="HTH-type_TetR-like_transc_reg"/>
</dbReference>
<dbReference type="SUPFAM" id="SSF46689">
    <property type="entry name" value="Homeodomain-like"/>
    <property type="match status" value="1"/>
</dbReference>
<dbReference type="OrthoDB" id="3210322at2"/>